<dbReference type="Proteomes" id="UP000530424">
    <property type="component" value="Unassembled WGS sequence"/>
</dbReference>
<reference evidence="2 3" key="1">
    <citation type="submission" date="2020-07" db="EMBL/GenBank/DDBJ databases">
        <title>Sequencing the genomes of 1000 actinobacteria strains.</title>
        <authorList>
            <person name="Klenk H.-P."/>
        </authorList>
    </citation>
    <scope>NUCLEOTIDE SEQUENCE [LARGE SCALE GENOMIC DNA]</scope>
    <source>
        <strain evidence="2 3">DSM 103833</strain>
    </source>
</reference>
<organism evidence="2 3">
    <name type="scientific">Nocardioides thalensis</name>
    <dbReference type="NCBI Taxonomy" id="1914755"/>
    <lineage>
        <taxon>Bacteria</taxon>
        <taxon>Bacillati</taxon>
        <taxon>Actinomycetota</taxon>
        <taxon>Actinomycetes</taxon>
        <taxon>Propionibacteriales</taxon>
        <taxon>Nocardioidaceae</taxon>
        <taxon>Nocardioides</taxon>
    </lineage>
</organism>
<feature type="transmembrane region" description="Helical" evidence="1">
    <location>
        <begin position="12"/>
        <end position="33"/>
    </location>
</feature>
<keyword evidence="3" id="KW-1185">Reference proteome</keyword>
<keyword evidence="1" id="KW-0812">Transmembrane</keyword>
<comment type="caution">
    <text evidence="2">The sequence shown here is derived from an EMBL/GenBank/DDBJ whole genome shotgun (WGS) entry which is preliminary data.</text>
</comment>
<keyword evidence="1" id="KW-1133">Transmembrane helix</keyword>
<proteinExistence type="predicted"/>
<sequence length="175" mass="18750">MTGLVQRGINRGSVVVAVVILLLAAVVATFLVLRDDDRDPGAVSAAGEEGVWDPYAKLADGGRGATTAVRAQWEPVAEKFASVFLDPGRRAAWLSALRPLVADQLYAGLEEVEPRKVPDGTPGTLELVASGNRSVDVTITVDARTDWLLGLRLVDFPSDDFGWRVYGYEDRGPAS</sequence>
<dbReference type="RefSeq" id="WP_179667946.1">
    <property type="nucleotide sequence ID" value="NZ_JACCFP010000001.1"/>
</dbReference>
<gene>
    <name evidence="2" type="ORF">HNR19_002162</name>
</gene>
<dbReference type="EMBL" id="JACCFP010000001">
    <property type="protein sequence ID" value="NYJ01464.1"/>
    <property type="molecule type" value="Genomic_DNA"/>
</dbReference>
<keyword evidence="1" id="KW-0472">Membrane</keyword>
<evidence type="ECO:0000313" key="2">
    <source>
        <dbReference type="EMBL" id="NYJ01464.1"/>
    </source>
</evidence>
<protein>
    <submittedName>
        <fullName evidence="2">Uncharacterized protein</fullName>
    </submittedName>
</protein>
<evidence type="ECO:0000313" key="3">
    <source>
        <dbReference type="Proteomes" id="UP000530424"/>
    </source>
</evidence>
<name>A0A853C2A3_9ACTN</name>
<dbReference type="AlphaFoldDB" id="A0A853C2A3"/>
<accession>A0A853C2A3</accession>
<evidence type="ECO:0000256" key="1">
    <source>
        <dbReference type="SAM" id="Phobius"/>
    </source>
</evidence>